<dbReference type="SMART" id="SM01321">
    <property type="entry name" value="Y1_Tnp"/>
    <property type="match status" value="1"/>
</dbReference>
<organism evidence="2 3">
    <name type="scientific">Candidatus Nealsonbacteria bacterium CG_4_9_14_0_8_um_filter_36_17</name>
    <dbReference type="NCBI Taxonomy" id="1974693"/>
    <lineage>
        <taxon>Bacteria</taxon>
        <taxon>Candidatus Nealsoniibacteriota</taxon>
    </lineage>
</organism>
<evidence type="ECO:0000259" key="1">
    <source>
        <dbReference type="SMART" id="SM01321"/>
    </source>
</evidence>
<dbReference type="GO" id="GO:0006313">
    <property type="term" value="P:DNA transposition"/>
    <property type="evidence" value="ECO:0007669"/>
    <property type="project" value="InterPro"/>
</dbReference>
<dbReference type="Pfam" id="PF01797">
    <property type="entry name" value="Y1_Tnp"/>
    <property type="match status" value="1"/>
</dbReference>
<dbReference type="PANTHER" id="PTHR34322">
    <property type="entry name" value="TRANSPOSASE, Y1_TNP DOMAIN-CONTAINING"/>
    <property type="match status" value="1"/>
</dbReference>
<dbReference type="GO" id="GO:0003677">
    <property type="term" value="F:DNA binding"/>
    <property type="evidence" value="ECO:0007669"/>
    <property type="project" value="InterPro"/>
</dbReference>
<dbReference type="SUPFAM" id="SSF143422">
    <property type="entry name" value="Transposase IS200-like"/>
    <property type="match status" value="1"/>
</dbReference>
<dbReference type="GO" id="GO:0004803">
    <property type="term" value="F:transposase activity"/>
    <property type="evidence" value="ECO:0007669"/>
    <property type="project" value="InterPro"/>
</dbReference>
<evidence type="ECO:0000313" key="3">
    <source>
        <dbReference type="Proteomes" id="UP000230097"/>
    </source>
</evidence>
<gene>
    <name evidence="2" type="ORF">CO078_00675</name>
</gene>
<sequence>MPLRKTQLVNGEFYHIVKRGIEAREIFLDEEDHLRFVNSLLVFNDKNPTPWQSRAFWHLRDPAALSLNYQPKIPLVEIHTFALMKNHFHLLVRQLIGNGIAEFMQKLGGYVWYFNKKYKRAGTLFEGRYKIKRIETESQLKNNFVYIATNPVGIIEPEWKDWKVNNSQKAIQFLEEQYRWSSYWDYLGKENFPSVTTRDFFLKLFGEKEKIKNEIDSWISFKASTQFGERGVFE</sequence>
<evidence type="ECO:0000313" key="2">
    <source>
        <dbReference type="EMBL" id="PJB98834.1"/>
    </source>
</evidence>
<dbReference type="Proteomes" id="UP000230097">
    <property type="component" value="Unassembled WGS sequence"/>
</dbReference>
<dbReference type="InterPro" id="IPR036515">
    <property type="entry name" value="Transposase_17_sf"/>
</dbReference>
<name>A0A2M8DLV3_9BACT</name>
<dbReference type="Gene3D" id="3.30.70.1290">
    <property type="entry name" value="Transposase IS200-like"/>
    <property type="match status" value="1"/>
</dbReference>
<protein>
    <recommendedName>
        <fullName evidence="1">Transposase IS200-like domain-containing protein</fullName>
    </recommendedName>
</protein>
<dbReference type="EMBL" id="PFTC01000020">
    <property type="protein sequence ID" value="PJB98834.1"/>
    <property type="molecule type" value="Genomic_DNA"/>
</dbReference>
<comment type="caution">
    <text evidence="2">The sequence shown here is derived from an EMBL/GenBank/DDBJ whole genome shotgun (WGS) entry which is preliminary data.</text>
</comment>
<reference evidence="3" key="1">
    <citation type="submission" date="2017-09" db="EMBL/GenBank/DDBJ databases">
        <title>Depth-based differentiation of microbial function through sediment-hosted aquifers and enrichment of novel symbionts in the deep terrestrial subsurface.</title>
        <authorList>
            <person name="Probst A.J."/>
            <person name="Ladd B."/>
            <person name="Jarett J.K."/>
            <person name="Geller-Mcgrath D.E."/>
            <person name="Sieber C.M.K."/>
            <person name="Emerson J.B."/>
            <person name="Anantharaman K."/>
            <person name="Thomas B.C."/>
            <person name="Malmstrom R."/>
            <person name="Stieglmeier M."/>
            <person name="Klingl A."/>
            <person name="Woyke T."/>
            <person name="Ryan C.M."/>
            <person name="Banfield J.F."/>
        </authorList>
    </citation>
    <scope>NUCLEOTIDE SEQUENCE [LARGE SCALE GENOMIC DNA]</scope>
</reference>
<dbReference type="AlphaFoldDB" id="A0A2M8DLV3"/>
<dbReference type="InterPro" id="IPR002686">
    <property type="entry name" value="Transposase_17"/>
</dbReference>
<accession>A0A2M8DLV3</accession>
<proteinExistence type="predicted"/>
<feature type="domain" description="Transposase IS200-like" evidence="1">
    <location>
        <begin position="9"/>
        <end position="150"/>
    </location>
</feature>
<dbReference type="PANTHER" id="PTHR34322:SF2">
    <property type="entry name" value="TRANSPOSASE IS200-LIKE DOMAIN-CONTAINING PROTEIN"/>
    <property type="match status" value="1"/>
</dbReference>